<dbReference type="NCBIfam" id="TIGR02740">
    <property type="entry name" value="TraF-like"/>
    <property type="match status" value="1"/>
</dbReference>
<sequence length="261" mass="29394">MLASLMAGPSAAIAGQSDGVAPTDSDDRFYCQERKLGTWFYCSMPKPKDRPDAPAVAPTPTAAERMERITTELRELKARAILEPSQENITAYVRFQRAQLDRSSMFADMWQRAVWQDPSLDYTLQRPVNTLGKREWLDDRKVDRDRALVRLSQRYGLFYFFAQSCGACEIFSPILKSVADSHNLSVMAVSTDGGPSPVFRNYVVDSGQRERMGLTDKVTPAVVLFDTKTRRVIPVGYGVMAADELMDRIFTLTETQPGRDF</sequence>
<organism evidence="2 3">
    <name type="scientific">Sphingomonas natans</name>
    <dbReference type="NCBI Taxonomy" id="3063330"/>
    <lineage>
        <taxon>Bacteria</taxon>
        <taxon>Pseudomonadati</taxon>
        <taxon>Pseudomonadota</taxon>
        <taxon>Alphaproteobacteria</taxon>
        <taxon>Sphingomonadales</taxon>
        <taxon>Sphingomonadaceae</taxon>
        <taxon>Sphingomonas</taxon>
    </lineage>
</organism>
<evidence type="ECO:0000313" key="3">
    <source>
        <dbReference type="Proteomes" id="UP001169764"/>
    </source>
</evidence>
<feature type="region of interest" description="Disordered" evidence="1">
    <location>
        <begin position="1"/>
        <end position="20"/>
    </location>
</feature>
<comment type="caution">
    <text evidence="2">The sequence shown here is derived from an EMBL/GenBank/DDBJ whole genome shotgun (WGS) entry which is preliminary data.</text>
</comment>
<dbReference type="Gene3D" id="3.40.30.10">
    <property type="entry name" value="Glutaredoxin"/>
    <property type="match status" value="1"/>
</dbReference>
<protein>
    <submittedName>
        <fullName evidence="2">Conjugal transfer protein TraF</fullName>
    </submittedName>
</protein>
<dbReference type="InterPro" id="IPR036249">
    <property type="entry name" value="Thioredoxin-like_sf"/>
</dbReference>
<dbReference type="InterPro" id="IPR014111">
    <property type="entry name" value="T4SS_TraF-like"/>
</dbReference>
<name>A0ABT8Y7V1_9SPHN</name>
<dbReference type="InterPro" id="IPR039555">
    <property type="entry name" value="TraF/TrbB"/>
</dbReference>
<evidence type="ECO:0000256" key="1">
    <source>
        <dbReference type="SAM" id="MobiDB-lite"/>
    </source>
</evidence>
<proteinExistence type="predicted"/>
<keyword evidence="3" id="KW-1185">Reference proteome</keyword>
<evidence type="ECO:0000313" key="2">
    <source>
        <dbReference type="EMBL" id="MDO6414401.1"/>
    </source>
</evidence>
<accession>A0ABT8Y7V1</accession>
<gene>
    <name evidence="2" type="primary">traF</name>
    <name evidence="2" type="ORF">Q4F19_08410</name>
</gene>
<dbReference type="EMBL" id="JAUOTP010000003">
    <property type="protein sequence ID" value="MDO6414401.1"/>
    <property type="molecule type" value="Genomic_DNA"/>
</dbReference>
<dbReference type="SUPFAM" id="SSF52833">
    <property type="entry name" value="Thioredoxin-like"/>
    <property type="match status" value="1"/>
</dbReference>
<reference evidence="2" key="1">
    <citation type="submission" date="2023-07" db="EMBL/GenBank/DDBJ databases">
        <authorList>
            <person name="Kim M."/>
        </authorList>
    </citation>
    <scope>NUCLEOTIDE SEQUENCE</scope>
    <source>
        <strain evidence="2">BIUV-7</strain>
    </source>
</reference>
<dbReference type="Proteomes" id="UP001169764">
    <property type="component" value="Unassembled WGS sequence"/>
</dbReference>
<dbReference type="Pfam" id="PF13728">
    <property type="entry name" value="TraF"/>
    <property type="match status" value="1"/>
</dbReference>